<evidence type="ECO:0000313" key="1">
    <source>
        <dbReference type="EMBL" id="CAG8759447.1"/>
    </source>
</evidence>
<feature type="non-terminal residue" evidence="1">
    <location>
        <position position="1"/>
    </location>
</feature>
<accession>A0ACA9QMS3</accession>
<dbReference type="Proteomes" id="UP000789525">
    <property type="component" value="Unassembled WGS sequence"/>
</dbReference>
<sequence length="52" mass="5780">KKDIPLGKSQKEKKSPQQLSQGQERGKGKLKASKIDLEVGDQKSSQRERSEG</sequence>
<comment type="caution">
    <text evidence="1">The sequence shown here is derived from an EMBL/GenBank/DDBJ whole genome shotgun (WGS) entry which is preliminary data.</text>
</comment>
<dbReference type="EMBL" id="CAJVPT010057935">
    <property type="protein sequence ID" value="CAG8759447.1"/>
    <property type="molecule type" value="Genomic_DNA"/>
</dbReference>
<organism evidence="1 2">
    <name type="scientific">Acaulospora colombiana</name>
    <dbReference type="NCBI Taxonomy" id="27376"/>
    <lineage>
        <taxon>Eukaryota</taxon>
        <taxon>Fungi</taxon>
        <taxon>Fungi incertae sedis</taxon>
        <taxon>Mucoromycota</taxon>
        <taxon>Glomeromycotina</taxon>
        <taxon>Glomeromycetes</taxon>
        <taxon>Diversisporales</taxon>
        <taxon>Acaulosporaceae</taxon>
        <taxon>Acaulospora</taxon>
    </lineage>
</organism>
<name>A0ACA9QMS3_9GLOM</name>
<reference evidence="1" key="1">
    <citation type="submission" date="2021-06" db="EMBL/GenBank/DDBJ databases">
        <authorList>
            <person name="Kallberg Y."/>
            <person name="Tangrot J."/>
            <person name="Rosling A."/>
        </authorList>
    </citation>
    <scope>NUCLEOTIDE SEQUENCE</scope>
    <source>
        <strain evidence="1">CL356</strain>
    </source>
</reference>
<keyword evidence="2" id="KW-1185">Reference proteome</keyword>
<gene>
    <name evidence="1" type="ORF">ACOLOM_LOCUS13128</name>
</gene>
<protein>
    <submittedName>
        <fullName evidence="1">10876_t:CDS:1</fullName>
    </submittedName>
</protein>
<proteinExistence type="predicted"/>
<feature type="non-terminal residue" evidence="1">
    <location>
        <position position="52"/>
    </location>
</feature>
<evidence type="ECO:0000313" key="2">
    <source>
        <dbReference type="Proteomes" id="UP000789525"/>
    </source>
</evidence>